<evidence type="ECO:0000313" key="21">
    <source>
        <dbReference type="Proteomes" id="UP000006794"/>
    </source>
</evidence>
<dbReference type="InterPro" id="IPR006121">
    <property type="entry name" value="HMA_dom"/>
</dbReference>
<feature type="region of interest" description="Disordered" evidence="17">
    <location>
        <begin position="135"/>
        <end position="154"/>
    </location>
</feature>
<evidence type="ECO:0000256" key="6">
    <source>
        <dbReference type="ARBA" id="ARBA00022723"/>
    </source>
</evidence>
<keyword evidence="14" id="KW-0186">Copper</keyword>
<dbReference type="GO" id="GO:0005886">
    <property type="term" value="C:plasma membrane"/>
    <property type="evidence" value="ECO:0007669"/>
    <property type="project" value="UniProtKB-SubCell"/>
</dbReference>
<dbReference type="KEGG" id="hxa:Halxa_0434"/>
<dbReference type="Proteomes" id="UP000006794">
    <property type="component" value="Plasmid pHALXA01"/>
</dbReference>
<keyword evidence="8" id="KW-0547">Nucleotide-binding</keyword>
<dbReference type="PRINTS" id="PR00943">
    <property type="entry name" value="CUATPASE"/>
</dbReference>
<keyword evidence="9" id="KW-0187">Copper transport</keyword>
<dbReference type="EMBL" id="CP002840">
    <property type="protein sequence ID" value="AEH39035.1"/>
    <property type="molecule type" value="Genomic_DNA"/>
</dbReference>
<evidence type="ECO:0000256" key="5">
    <source>
        <dbReference type="ARBA" id="ARBA00022692"/>
    </source>
</evidence>
<feature type="transmembrane region" description="Helical" evidence="18">
    <location>
        <begin position="263"/>
        <end position="281"/>
    </location>
</feature>
<dbReference type="FunFam" id="3.30.70.100:FF:000001">
    <property type="entry name" value="ATPase copper transporting beta"/>
    <property type="match status" value="1"/>
</dbReference>
<comment type="similarity">
    <text evidence="2">Belongs to the cation transport ATPase (P-type) (TC 3.A.3) family. Type IB subfamily.</text>
</comment>
<sequence length="868" mass="91956">MATRTTHLDITGMSCANCSATIQDTLESLDGVSEANANYATDEGSVTYDPDEVSLVALYDAIDDAGYGAVSETATIAIADMSCANCAETNEAALESTPGVVDAEVNYATDEAQVTYNPADASLADLYDAIEDAGYSPVREDDSDEESGRDARDAARQDEIRKQLRLTLFGAVLSAPFLFFLADRFLLAGSYVPGQVFGLEFGWLEFALAAPVQAVLGWQFYRNSYKALVKNKRANMDVLIALGSSTAFVYSVAVLLDLIAGDVYFDTAAFILVFITLGNYLEARSKGRAGEALRKLLEMEAETATIVREDGSEEEVPLEDVEVGDRMKVRPGEKIPTDGVVVDGQSAVDESMVTGESVPVEKEEGDEVVGSTINENGVLVVEATKVGSDTALQQIVQTVKDAQSRQPEIQNLADRISAYFVPAVIANALFWGTVWFLFPEALAGFVDWLPVWGQVAGGPAPAGGGVSVFEFAVVVFASAVLIACPCALGLATPAATMVGTTLGAQNGVLFKGGDVLERAKDVDTVVFDKTGTLTEGEMELTDVVVIGEDGTPLSDGGEAAPDGGQLAAQPQRSEDDVLRLAASAESGSEHPLARAIVEGAEERGLDVSDPDAFENVPGHGVRATVDGGEVLVGNRKLLRDEGIDPEPAAETMERLEKEGKTAMLVAYEGELVGVVADADTVKETADDAVAALRERGVDVMMITGDNERTARAVAERVGIDPENVRAEVLPEDKSDAVDRIQDEGRQAMMVGDGVNDAPALAVAHVGTAIGSGTDVAIEAADVTLMRDDPLDVVKAIRISDATLQKIKQNLVWALGYNTAMIPLASLGLLQPVLAAAAMAFSSVSVLTNSMLFRRYDPDRDYELLGRFR</sequence>
<dbReference type="SUPFAM" id="SSF81665">
    <property type="entry name" value="Calcium ATPase, transmembrane domain M"/>
    <property type="match status" value="1"/>
</dbReference>
<keyword evidence="6" id="KW-0479">Metal-binding</keyword>
<dbReference type="GeneID" id="10795303"/>
<dbReference type="NCBIfam" id="TIGR00003">
    <property type="entry name" value="copper ion binding protein"/>
    <property type="match status" value="1"/>
</dbReference>
<dbReference type="SUPFAM" id="SSF55008">
    <property type="entry name" value="HMA, heavy metal-associated domain"/>
    <property type="match status" value="2"/>
</dbReference>
<dbReference type="InterPro" id="IPR018303">
    <property type="entry name" value="ATPase_P-typ_P_site"/>
</dbReference>
<dbReference type="SFLD" id="SFLDS00003">
    <property type="entry name" value="Haloacid_Dehalogenase"/>
    <property type="match status" value="1"/>
</dbReference>
<dbReference type="InterPro" id="IPR059000">
    <property type="entry name" value="ATPase_P-type_domA"/>
</dbReference>
<dbReference type="InterPro" id="IPR027256">
    <property type="entry name" value="P-typ_ATPase_IB"/>
</dbReference>
<dbReference type="InterPro" id="IPR036163">
    <property type="entry name" value="HMA_dom_sf"/>
</dbReference>
<feature type="transmembrane region" description="Helical" evidence="18">
    <location>
        <begin position="416"/>
        <end position="438"/>
    </location>
</feature>
<dbReference type="SUPFAM" id="SSF56784">
    <property type="entry name" value="HAD-like"/>
    <property type="match status" value="1"/>
</dbReference>
<dbReference type="CDD" id="cd00371">
    <property type="entry name" value="HMA"/>
    <property type="match status" value="2"/>
</dbReference>
<dbReference type="GO" id="GO:0005524">
    <property type="term" value="F:ATP binding"/>
    <property type="evidence" value="ECO:0007669"/>
    <property type="project" value="UniProtKB-KW"/>
</dbReference>
<dbReference type="FunFam" id="3.30.70.100:FF:000005">
    <property type="entry name" value="Copper-exporting P-type ATPase A"/>
    <property type="match status" value="1"/>
</dbReference>
<keyword evidence="5 18" id="KW-0812">Transmembrane</keyword>
<dbReference type="NCBIfam" id="TIGR01494">
    <property type="entry name" value="ATPase_P-type"/>
    <property type="match status" value="2"/>
</dbReference>
<dbReference type="HOGENOM" id="CLU_001771_0_3_2"/>
<dbReference type="CDD" id="cd02094">
    <property type="entry name" value="P-type_ATPase_Cu-like"/>
    <property type="match status" value="1"/>
</dbReference>
<dbReference type="SUPFAM" id="SSF81653">
    <property type="entry name" value="Calcium ATPase, transduction domain A"/>
    <property type="match status" value="1"/>
</dbReference>
<accession>F8DDE4</accession>
<feature type="domain" description="HMA" evidence="19">
    <location>
        <begin position="72"/>
        <end position="138"/>
    </location>
</feature>
<keyword evidence="21" id="KW-1185">Reference proteome</keyword>
<dbReference type="InterPro" id="IPR023214">
    <property type="entry name" value="HAD_sf"/>
</dbReference>
<keyword evidence="16 18" id="KW-0472">Membrane</keyword>
<name>F8DDE4_HALXS</name>
<dbReference type="OrthoDB" id="8588at2157"/>
<dbReference type="FunFam" id="2.70.150.10:FF:000020">
    <property type="entry name" value="Copper-exporting P-type ATPase A"/>
    <property type="match status" value="1"/>
</dbReference>
<keyword evidence="11" id="KW-0460">Magnesium</keyword>
<keyword evidence="7" id="KW-0677">Repeat</keyword>
<evidence type="ECO:0000256" key="8">
    <source>
        <dbReference type="ARBA" id="ARBA00022741"/>
    </source>
</evidence>
<dbReference type="GO" id="GO:0016887">
    <property type="term" value="F:ATP hydrolysis activity"/>
    <property type="evidence" value="ECO:0007669"/>
    <property type="project" value="InterPro"/>
</dbReference>
<evidence type="ECO:0000256" key="12">
    <source>
        <dbReference type="ARBA" id="ARBA00022967"/>
    </source>
</evidence>
<dbReference type="Pfam" id="PF00403">
    <property type="entry name" value="HMA"/>
    <property type="match status" value="2"/>
</dbReference>
<evidence type="ECO:0000256" key="1">
    <source>
        <dbReference type="ARBA" id="ARBA00004651"/>
    </source>
</evidence>
<dbReference type="InterPro" id="IPR008250">
    <property type="entry name" value="ATPase_P-typ_transduc_dom_A_sf"/>
</dbReference>
<evidence type="ECO:0000256" key="14">
    <source>
        <dbReference type="ARBA" id="ARBA00023008"/>
    </source>
</evidence>
<dbReference type="InterPro" id="IPR044492">
    <property type="entry name" value="P_typ_ATPase_HD_dom"/>
</dbReference>
<keyword evidence="20" id="KW-0378">Hydrolase</keyword>
<protein>
    <submittedName>
        <fullName evidence="20">Heavy metal translocating P-type ATPase</fullName>
        <ecNumber evidence="20">3.6.3.4</ecNumber>
    </submittedName>
</protein>
<reference evidence="21" key="1">
    <citation type="journal article" date="2012" name="Stand. Genomic Sci.">
        <title>Complete genome sequence of Halopiger xanaduensis type strain (SH-6(T)).</title>
        <authorList>
            <person name="Anderson I."/>
            <person name="Tindall B.J."/>
            <person name="Rohde M."/>
            <person name="Lucas S."/>
            <person name="Han J."/>
            <person name="Lapidus A."/>
            <person name="Cheng J.F."/>
            <person name="Goodwin L."/>
            <person name="Pitluck S."/>
            <person name="Peters L."/>
            <person name="Pati A."/>
            <person name="Mikhailova N."/>
            <person name="Pagani I."/>
            <person name="Teshima H."/>
            <person name="Han C."/>
            <person name="Tapia R."/>
            <person name="Land M."/>
            <person name="Woyke T."/>
            <person name="Klenk H.P."/>
            <person name="Kyrpides N."/>
            <person name="Ivanova N."/>
        </authorList>
    </citation>
    <scope>NUCLEOTIDE SEQUENCE [LARGE SCALE GENOMIC DNA]</scope>
    <source>
        <strain evidence="21">DSM 18323 / JCM 14033 / SH-6</strain>
        <plasmid evidence="21">Plasmid pHALXA01</plasmid>
    </source>
</reference>
<evidence type="ECO:0000256" key="3">
    <source>
        <dbReference type="ARBA" id="ARBA00022448"/>
    </source>
</evidence>
<keyword evidence="12" id="KW-1278">Translocase</keyword>
<evidence type="ECO:0000256" key="17">
    <source>
        <dbReference type="SAM" id="MobiDB-lite"/>
    </source>
</evidence>
<dbReference type="NCBIfam" id="TIGR01525">
    <property type="entry name" value="ATPase-IB_hvy"/>
    <property type="match status" value="1"/>
</dbReference>
<dbReference type="SFLD" id="SFLDF00027">
    <property type="entry name" value="p-type_atpase"/>
    <property type="match status" value="1"/>
</dbReference>
<dbReference type="PROSITE" id="PS50846">
    <property type="entry name" value="HMA_2"/>
    <property type="match status" value="2"/>
</dbReference>
<dbReference type="InterPro" id="IPR017969">
    <property type="entry name" value="Heavy-metal-associated_CS"/>
</dbReference>
<feature type="transmembrane region" description="Helical" evidence="18">
    <location>
        <begin position="832"/>
        <end position="852"/>
    </location>
</feature>
<keyword evidence="3" id="KW-0813">Transport</keyword>
<feature type="transmembrane region" description="Helical" evidence="18">
    <location>
        <begin position="471"/>
        <end position="491"/>
    </location>
</feature>
<evidence type="ECO:0000256" key="16">
    <source>
        <dbReference type="ARBA" id="ARBA00023136"/>
    </source>
</evidence>
<dbReference type="GO" id="GO:0005507">
    <property type="term" value="F:copper ion binding"/>
    <property type="evidence" value="ECO:0007669"/>
    <property type="project" value="InterPro"/>
</dbReference>
<feature type="transmembrane region" description="Helical" evidence="18">
    <location>
        <begin position="164"/>
        <end position="181"/>
    </location>
</feature>
<feature type="transmembrane region" description="Helical" evidence="18">
    <location>
        <begin position="809"/>
        <end position="826"/>
    </location>
</feature>
<feature type="transmembrane region" description="Helical" evidence="18">
    <location>
        <begin position="238"/>
        <end position="257"/>
    </location>
</feature>
<proteinExistence type="inferred from homology"/>
<organism evidence="20 21">
    <name type="scientific">Halopiger xanaduensis (strain DSM 18323 / JCM 14033 / SH-6)</name>
    <dbReference type="NCBI Taxonomy" id="797210"/>
    <lineage>
        <taxon>Archaea</taxon>
        <taxon>Methanobacteriati</taxon>
        <taxon>Methanobacteriota</taxon>
        <taxon>Stenosarchaea group</taxon>
        <taxon>Halobacteria</taxon>
        <taxon>Halobacteriales</taxon>
        <taxon>Natrialbaceae</taxon>
        <taxon>Halopiger</taxon>
    </lineage>
</organism>
<evidence type="ECO:0000256" key="15">
    <source>
        <dbReference type="ARBA" id="ARBA00023065"/>
    </source>
</evidence>
<dbReference type="InterPro" id="IPR023298">
    <property type="entry name" value="ATPase_P-typ_TM_dom_sf"/>
</dbReference>
<dbReference type="PANTHER" id="PTHR43520:SF8">
    <property type="entry name" value="P-TYPE CU(+) TRANSPORTER"/>
    <property type="match status" value="1"/>
</dbReference>
<keyword evidence="15" id="KW-0406">Ion transport</keyword>
<keyword evidence="20" id="KW-0614">Plasmid</keyword>
<feature type="domain" description="HMA" evidence="19">
    <location>
        <begin position="4"/>
        <end position="70"/>
    </location>
</feature>
<dbReference type="RefSeq" id="WP_013875763.1">
    <property type="nucleotide sequence ID" value="NC_015658.1"/>
</dbReference>
<dbReference type="InterPro" id="IPR036412">
    <property type="entry name" value="HAD-like_sf"/>
</dbReference>
<dbReference type="GO" id="GO:0055070">
    <property type="term" value="P:copper ion homeostasis"/>
    <property type="evidence" value="ECO:0007669"/>
    <property type="project" value="TreeGrafter"/>
</dbReference>
<evidence type="ECO:0000256" key="9">
    <source>
        <dbReference type="ARBA" id="ARBA00022796"/>
    </source>
</evidence>
<dbReference type="AlphaFoldDB" id="F8DDE4"/>
<dbReference type="InterPro" id="IPR006122">
    <property type="entry name" value="HMA_Cu_ion-bd"/>
</dbReference>
<dbReference type="PROSITE" id="PS01047">
    <property type="entry name" value="HMA_1"/>
    <property type="match status" value="1"/>
</dbReference>
<dbReference type="InterPro" id="IPR023299">
    <property type="entry name" value="ATPase_P-typ_cyto_dom_N"/>
</dbReference>
<dbReference type="EC" id="3.6.3.4" evidence="20"/>
<dbReference type="Pfam" id="PF00702">
    <property type="entry name" value="Hydrolase"/>
    <property type="match status" value="1"/>
</dbReference>
<evidence type="ECO:0000256" key="13">
    <source>
        <dbReference type="ARBA" id="ARBA00022989"/>
    </source>
</evidence>
<keyword evidence="13 18" id="KW-1133">Transmembrane helix</keyword>
<feature type="region of interest" description="Disordered" evidence="17">
    <location>
        <begin position="549"/>
        <end position="573"/>
    </location>
</feature>
<comment type="subcellular location">
    <subcellularLocation>
        <location evidence="1">Cell membrane</location>
        <topology evidence="1">Multi-pass membrane protein</topology>
    </subcellularLocation>
</comment>
<dbReference type="PRINTS" id="PR00119">
    <property type="entry name" value="CATATPASE"/>
</dbReference>
<dbReference type="InterPro" id="IPR001757">
    <property type="entry name" value="P_typ_ATPase"/>
</dbReference>
<dbReference type="Gene3D" id="3.40.50.1000">
    <property type="entry name" value="HAD superfamily/HAD-like"/>
    <property type="match status" value="1"/>
</dbReference>
<dbReference type="GO" id="GO:0043682">
    <property type="term" value="F:P-type divalent copper transporter activity"/>
    <property type="evidence" value="ECO:0007669"/>
    <property type="project" value="TreeGrafter"/>
</dbReference>
<evidence type="ECO:0000313" key="20">
    <source>
        <dbReference type="EMBL" id="AEH39035.1"/>
    </source>
</evidence>
<dbReference type="PROSITE" id="PS00154">
    <property type="entry name" value="ATPASE_E1_E2"/>
    <property type="match status" value="1"/>
</dbReference>
<dbReference type="PANTHER" id="PTHR43520">
    <property type="entry name" value="ATP7, ISOFORM B"/>
    <property type="match status" value="1"/>
</dbReference>
<feature type="transmembrane region" description="Helical" evidence="18">
    <location>
        <begin position="201"/>
        <end position="218"/>
    </location>
</feature>
<evidence type="ECO:0000256" key="11">
    <source>
        <dbReference type="ARBA" id="ARBA00022842"/>
    </source>
</evidence>
<evidence type="ECO:0000256" key="10">
    <source>
        <dbReference type="ARBA" id="ARBA00022840"/>
    </source>
</evidence>
<gene>
    <name evidence="20" type="ordered locus">Halxa_0434</name>
</gene>
<dbReference type="Gene3D" id="3.40.1110.10">
    <property type="entry name" value="Calcium-transporting ATPase, cytoplasmic domain N"/>
    <property type="match status" value="1"/>
</dbReference>
<evidence type="ECO:0000259" key="19">
    <source>
        <dbReference type="PROSITE" id="PS50846"/>
    </source>
</evidence>
<keyword evidence="4" id="KW-1003">Cell membrane</keyword>
<dbReference type="SFLD" id="SFLDG00002">
    <property type="entry name" value="C1.7:_P-type_atpase_like"/>
    <property type="match status" value="1"/>
</dbReference>
<geneLocation type="plasmid" evidence="20 21">
    <name>pHALXA01</name>
</geneLocation>
<dbReference type="Pfam" id="PF00122">
    <property type="entry name" value="E1-E2_ATPase"/>
    <property type="match status" value="1"/>
</dbReference>
<dbReference type="Gene3D" id="3.30.70.100">
    <property type="match status" value="2"/>
</dbReference>
<keyword evidence="10" id="KW-0067">ATP-binding</keyword>
<evidence type="ECO:0000256" key="7">
    <source>
        <dbReference type="ARBA" id="ARBA00022737"/>
    </source>
</evidence>
<evidence type="ECO:0000256" key="4">
    <source>
        <dbReference type="ARBA" id="ARBA00022475"/>
    </source>
</evidence>
<evidence type="ECO:0000256" key="2">
    <source>
        <dbReference type="ARBA" id="ARBA00006024"/>
    </source>
</evidence>
<evidence type="ECO:0000256" key="18">
    <source>
        <dbReference type="SAM" id="Phobius"/>
    </source>
</evidence>
<dbReference type="Gene3D" id="2.70.150.10">
    <property type="entry name" value="Calcium-transporting ATPase, cytoplasmic transduction domain A"/>
    <property type="match status" value="1"/>
</dbReference>